<evidence type="ECO:0000313" key="6">
    <source>
        <dbReference type="EMBL" id="KAH8102508.1"/>
    </source>
</evidence>
<dbReference type="PANTHER" id="PTHR13471:SF0">
    <property type="entry name" value="NUCLEAR EXOSOME REGULATOR NRDE2"/>
    <property type="match status" value="1"/>
</dbReference>
<reference evidence="6" key="1">
    <citation type="journal article" date="2021" name="New Phytol.">
        <title>Evolutionary innovations through gain and loss of genes in the ectomycorrhizal Boletales.</title>
        <authorList>
            <person name="Wu G."/>
            <person name="Miyauchi S."/>
            <person name="Morin E."/>
            <person name="Kuo A."/>
            <person name="Drula E."/>
            <person name="Varga T."/>
            <person name="Kohler A."/>
            <person name="Feng B."/>
            <person name="Cao Y."/>
            <person name="Lipzen A."/>
            <person name="Daum C."/>
            <person name="Hundley H."/>
            <person name="Pangilinan J."/>
            <person name="Johnson J."/>
            <person name="Barry K."/>
            <person name="LaButti K."/>
            <person name="Ng V."/>
            <person name="Ahrendt S."/>
            <person name="Min B."/>
            <person name="Choi I.G."/>
            <person name="Park H."/>
            <person name="Plett J.M."/>
            <person name="Magnuson J."/>
            <person name="Spatafora J.W."/>
            <person name="Nagy L.G."/>
            <person name="Henrissat B."/>
            <person name="Grigoriev I.V."/>
            <person name="Yang Z.L."/>
            <person name="Xu J."/>
            <person name="Martin F.M."/>
        </authorList>
    </citation>
    <scope>NUCLEOTIDE SEQUENCE</scope>
    <source>
        <strain evidence="6">KKN 215</strain>
    </source>
</reference>
<dbReference type="Proteomes" id="UP000813824">
    <property type="component" value="Unassembled WGS sequence"/>
</dbReference>
<dbReference type="EMBL" id="JAEVFJ010000009">
    <property type="protein sequence ID" value="KAH8102508.1"/>
    <property type="molecule type" value="Genomic_DNA"/>
</dbReference>
<evidence type="ECO:0000256" key="4">
    <source>
        <dbReference type="ARBA" id="ARBA00023242"/>
    </source>
</evidence>
<comment type="subcellular location">
    <subcellularLocation>
        <location evidence="1">Nucleus</location>
    </subcellularLocation>
</comment>
<keyword evidence="7" id="KW-1185">Reference proteome</keyword>
<gene>
    <name evidence="6" type="ORF">BXZ70DRAFT_1006426</name>
</gene>
<name>A0A8K0USM7_9AGAR</name>
<feature type="region of interest" description="Disordered" evidence="5">
    <location>
        <begin position="203"/>
        <end position="249"/>
    </location>
</feature>
<dbReference type="GO" id="GO:0006396">
    <property type="term" value="P:RNA processing"/>
    <property type="evidence" value="ECO:0007669"/>
    <property type="project" value="InterPro"/>
</dbReference>
<dbReference type="InterPro" id="IPR011990">
    <property type="entry name" value="TPR-like_helical_dom_sf"/>
</dbReference>
<evidence type="ECO:0000256" key="1">
    <source>
        <dbReference type="ARBA" id="ARBA00004123"/>
    </source>
</evidence>
<dbReference type="AlphaFoldDB" id="A0A8K0USM7"/>
<keyword evidence="4" id="KW-0539">Nucleus</keyword>
<keyword evidence="3" id="KW-0677">Repeat</keyword>
<dbReference type="GO" id="GO:1902369">
    <property type="term" value="P:negative regulation of RNA catabolic process"/>
    <property type="evidence" value="ECO:0007669"/>
    <property type="project" value="TreeGrafter"/>
</dbReference>
<dbReference type="OrthoDB" id="297219at2759"/>
<evidence type="ECO:0000256" key="2">
    <source>
        <dbReference type="ARBA" id="ARBA00009265"/>
    </source>
</evidence>
<evidence type="ECO:0000313" key="7">
    <source>
        <dbReference type="Proteomes" id="UP000813824"/>
    </source>
</evidence>
<dbReference type="GO" id="GO:0031048">
    <property type="term" value="P:regulatory ncRNA-mediated heterochromatin formation"/>
    <property type="evidence" value="ECO:0007669"/>
    <property type="project" value="TreeGrafter"/>
</dbReference>
<evidence type="ECO:0000256" key="5">
    <source>
        <dbReference type="SAM" id="MobiDB-lite"/>
    </source>
</evidence>
<feature type="compositionally biased region" description="Basic residues" evidence="5">
    <location>
        <begin position="36"/>
        <end position="53"/>
    </location>
</feature>
<dbReference type="Gene3D" id="1.25.40.10">
    <property type="entry name" value="Tetratricopeptide repeat domain"/>
    <property type="match status" value="1"/>
</dbReference>
<dbReference type="InterPro" id="IPR003107">
    <property type="entry name" value="HAT"/>
</dbReference>
<dbReference type="SUPFAM" id="SSF48452">
    <property type="entry name" value="TPR-like"/>
    <property type="match status" value="1"/>
</dbReference>
<dbReference type="Pfam" id="PF08424">
    <property type="entry name" value="NRDE-2"/>
    <property type="match status" value="1"/>
</dbReference>
<feature type="compositionally biased region" description="Acidic residues" evidence="5">
    <location>
        <begin position="236"/>
        <end position="245"/>
    </location>
</feature>
<dbReference type="GO" id="GO:0071013">
    <property type="term" value="C:catalytic step 2 spliceosome"/>
    <property type="evidence" value="ECO:0007669"/>
    <property type="project" value="TreeGrafter"/>
</dbReference>
<accession>A0A8K0USM7</accession>
<feature type="compositionally biased region" description="Basic and acidic residues" evidence="5">
    <location>
        <begin position="203"/>
        <end position="213"/>
    </location>
</feature>
<sequence>MSAPSFSSFPPTFSSFPDLDQPEASTSTASAEATGKRKRDPSKKRTSSHRKNKDGRDKDARKKGRRESMAYDLFEDSLTRRDTTTHTTEDPLLDLQDERPLFYSDRKGDPLNVTYGGLHVYDVPKHFLVDRRRILGLPACTVLHRSRHEVVVAIGHGGKRNMSSLTDPSSRHLLAAPPKRRLVTSSKDKYKYDEVEGVLRVSTERSRRAEDPSYRSINADDAVADSDASGYSSEGDGGESSEYDSDTSPLTHLQTKFKELDEQIKQDPLSVSTWLSLLSHTLSTIPISSKNATKARSEIAISILSRAFAAHPENVKSKQLRLKYIKAGEEIWSSAQLHAEWEKALETRDADLWMEWLDWRIRSATDGIDGAVMESALRTLAMFRSEDSQQGELSQLRVLWRIAITIRESGFVERSMALFQAQAELIFNMPSNMVDMDFDDILDALELFWESEVPRLGEPEAKGWANWEASGRPEAESSSSSVIRPAASTHTDPYIRWTLDELNEDRSRPLPTRSFDLQNESDPYATVLFSDIRPLLVELHTPCARHLFRLIWLSFLGLHCPGITSSSSSEALDDRWASYHYGSSAYLSSIFPSSGATKRINSDSAAGVLVGREKEYTSSFGPVKNWSYGAFGPLDRIATLQWGMWTQEDVQDSNVKVIREVFKQCKLSSDDADWDVLHVTFEAAVDVSGALRVSKSILAAWGDSLPRWAAHARLEQMRHKPSGARKVYQTLLSSPRPAQASHTVLWWDWAEMEWIAGDANTALSIIRRSACSEGSGGIAILRTKRVLDEVVANTPDSRWTEREAWVKLRALLELLTSTPDAALAYLDTQLRTEKNGSLRHERLTVIALMLIYTHSNVLKQPTPPALLRERTHKAIKDYPNNTIILGFFLEGERGQGVWGRVRTMLGGGTEGDSVRKNKDVARRVADVWVARWERSRWEAEQERTRSGLSAAVEDERTRGSAALWRIYLEFEIRCGELKRAKRLLSRAVGACPLVKDLYLLAFGALRSVFTKRELQDWAEVMVERGLRLRRGLDEVLDGLDEEDSEAKMEGDEEDEIEYNARELRRLRPY</sequence>
<comment type="caution">
    <text evidence="6">The sequence shown here is derived from an EMBL/GenBank/DDBJ whole genome shotgun (WGS) entry which is preliminary data.</text>
</comment>
<protein>
    <submittedName>
        <fullName evidence="6">NRDE-2, necessary for RNA interference-domain-containing protein</fullName>
    </submittedName>
</protein>
<feature type="region of interest" description="Disordered" evidence="5">
    <location>
        <begin position="1"/>
        <end position="70"/>
    </location>
</feature>
<comment type="similarity">
    <text evidence="2">Belongs to the NRDE2 family.</text>
</comment>
<evidence type="ECO:0000256" key="3">
    <source>
        <dbReference type="ARBA" id="ARBA00022737"/>
    </source>
</evidence>
<feature type="compositionally biased region" description="Low complexity" evidence="5">
    <location>
        <begin position="219"/>
        <end position="234"/>
    </location>
</feature>
<feature type="compositionally biased region" description="Low complexity" evidence="5">
    <location>
        <begin position="1"/>
        <end position="33"/>
    </location>
</feature>
<dbReference type="SMART" id="SM00386">
    <property type="entry name" value="HAT"/>
    <property type="match status" value="4"/>
</dbReference>
<organism evidence="6 7">
    <name type="scientific">Cristinia sonorae</name>
    <dbReference type="NCBI Taxonomy" id="1940300"/>
    <lineage>
        <taxon>Eukaryota</taxon>
        <taxon>Fungi</taxon>
        <taxon>Dikarya</taxon>
        <taxon>Basidiomycota</taxon>
        <taxon>Agaricomycotina</taxon>
        <taxon>Agaricomycetes</taxon>
        <taxon>Agaricomycetidae</taxon>
        <taxon>Agaricales</taxon>
        <taxon>Pleurotineae</taxon>
        <taxon>Stephanosporaceae</taxon>
        <taxon>Cristinia</taxon>
    </lineage>
</organism>
<dbReference type="PANTHER" id="PTHR13471">
    <property type="entry name" value="TETRATRICOPEPTIDE-LIKE HELICAL"/>
    <property type="match status" value="1"/>
</dbReference>
<dbReference type="InterPro" id="IPR013633">
    <property type="entry name" value="NRDE-2"/>
</dbReference>
<proteinExistence type="inferred from homology"/>